<accession>A0A0H2KPS7</accession>
<dbReference type="GO" id="GO:0016757">
    <property type="term" value="F:glycosyltransferase activity"/>
    <property type="evidence" value="ECO:0007669"/>
    <property type="project" value="UniProtKB-KW"/>
</dbReference>
<reference evidence="6 7" key="1">
    <citation type="submission" date="2014-05" db="EMBL/GenBank/DDBJ databases">
        <title>Cellulosimicrobium funkei U11 genome.</title>
        <authorList>
            <person name="Hu C."/>
            <person name="Gong Y."/>
            <person name="Wan W."/>
            <person name="Jiang M."/>
        </authorList>
    </citation>
    <scope>NUCLEOTIDE SEQUENCE [LARGE SCALE GENOMIC DNA]</scope>
    <source>
        <strain evidence="6 7">U11</strain>
    </source>
</reference>
<proteinExistence type="inferred from homology"/>
<evidence type="ECO:0000256" key="4">
    <source>
        <dbReference type="ARBA" id="ARBA00022679"/>
    </source>
</evidence>
<dbReference type="AlphaFoldDB" id="A0A0H2KPS7"/>
<feature type="domain" description="Glycosyltransferase 2-like" evidence="5">
    <location>
        <begin position="10"/>
        <end position="114"/>
    </location>
</feature>
<evidence type="ECO:0000256" key="1">
    <source>
        <dbReference type="ARBA" id="ARBA00004776"/>
    </source>
</evidence>
<comment type="pathway">
    <text evidence="1">Cell wall biogenesis; cell wall polysaccharide biosynthesis.</text>
</comment>
<evidence type="ECO:0000259" key="5">
    <source>
        <dbReference type="Pfam" id="PF00535"/>
    </source>
</evidence>
<dbReference type="Gene3D" id="3.90.550.10">
    <property type="entry name" value="Spore Coat Polysaccharide Biosynthesis Protein SpsA, Chain A"/>
    <property type="match status" value="1"/>
</dbReference>
<dbReference type="InterPro" id="IPR029044">
    <property type="entry name" value="Nucleotide-diphossugar_trans"/>
</dbReference>
<dbReference type="PANTHER" id="PTHR43179:SF12">
    <property type="entry name" value="GALACTOFURANOSYLTRANSFERASE GLFT2"/>
    <property type="match status" value="1"/>
</dbReference>
<evidence type="ECO:0000313" key="6">
    <source>
        <dbReference type="EMBL" id="KLN35500.1"/>
    </source>
</evidence>
<evidence type="ECO:0000313" key="7">
    <source>
        <dbReference type="Proteomes" id="UP000035265"/>
    </source>
</evidence>
<dbReference type="PANTHER" id="PTHR43179">
    <property type="entry name" value="RHAMNOSYLTRANSFERASE WBBL"/>
    <property type="match status" value="1"/>
</dbReference>
<evidence type="ECO:0000256" key="2">
    <source>
        <dbReference type="ARBA" id="ARBA00006739"/>
    </source>
</evidence>
<dbReference type="EMBL" id="JNBQ01000004">
    <property type="protein sequence ID" value="KLN35500.1"/>
    <property type="molecule type" value="Genomic_DNA"/>
</dbReference>
<comment type="caution">
    <text evidence="6">The sequence shown here is derived from an EMBL/GenBank/DDBJ whole genome shotgun (WGS) entry which is preliminary data.</text>
</comment>
<keyword evidence="4 6" id="KW-0808">Transferase</keyword>
<dbReference type="CDD" id="cd04185">
    <property type="entry name" value="GT_2_like_b"/>
    <property type="match status" value="1"/>
</dbReference>
<keyword evidence="3" id="KW-0328">Glycosyltransferase</keyword>
<dbReference type="Pfam" id="PF00535">
    <property type="entry name" value="Glycos_transf_2"/>
    <property type="match status" value="1"/>
</dbReference>
<name>A0A0H2KPS7_9MICO</name>
<dbReference type="PATRIC" id="fig|264251.5.peg.1412"/>
<gene>
    <name evidence="6" type="ORF">FB00_06930</name>
</gene>
<evidence type="ECO:0000256" key="3">
    <source>
        <dbReference type="ARBA" id="ARBA00022676"/>
    </source>
</evidence>
<dbReference type="InterPro" id="IPR001173">
    <property type="entry name" value="Glyco_trans_2-like"/>
</dbReference>
<dbReference type="STRING" id="264251.FB00_06930"/>
<organism evidence="6 7">
    <name type="scientific">Cellulosimicrobium funkei</name>
    <dbReference type="NCBI Taxonomy" id="264251"/>
    <lineage>
        <taxon>Bacteria</taxon>
        <taxon>Bacillati</taxon>
        <taxon>Actinomycetota</taxon>
        <taxon>Actinomycetes</taxon>
        <taxon>Micrococcales</taxon>
        <taxon>Promicromonosporaceae</taxon>
        <taxon>Cellulosimicrobium</taxon>
    </lineage>
</organism>
<protein>
    <submittedName>
        <fullName evidence="6">Glycosyl transferase</fullName>
    </submittedName>
</protein>
<sequence length="309" mass="34940">MTQTPHVAAVVVTFNRLEKLKKGIAAIRASSVPPQTILLVDNDSTDGTGDYLRTIADDEDIHVLSLPKNVGGAGGFAAGLRRAHELGADFFWIMDDDCYPEPDALERLLDEHRAVEEHVHDRVPFACSVVKFVDGQLCEMNEAVTTWDWPRYLVQGLNAVKVRECTFVSVLLPRWTVEEHGLPLAEYFIWYDDKEYTKRLSGRTRPGIQVLDSYVVHDMGDNKGVNYGQITAQNVWKFKYGARNQSSYRWHYEGKLSWITYVKNVVGKMRQGGVSRSLQVQMVRQLLAGIRFNPQPQFPRTSPKAPSAS</sequence>
<dbReference type="Proteomes" id="UP000035265">
    <property type="component" value="Unassembled WGS sequence"/>
</dbReference>
<comment type="similarity">
    <text evidence="2">Belongs to the glycosyltransferase 2 family.</text>
</comment>
<keyword evidence="7" id="KW-1185">Reference proteome</keyword>
<dbReference type="SUPFAM" id="SSF53448">
    <property type="entry name" value="Nucleotide-diphospho-sugar transferases"/>
    <property type="match status" value="1"/>
</dbReference>
<dbReference type="RefSeq" id="WP_047232121.1">
    <property type="nucleotide sequence ID" value="NZ_JNBQ01000004.1"/>
</dbReference>